<protein>
    <recommendedName>
        <fullName evidence="4">Peptidase M14</fullName>
    </recommendedName>
</protein>
<comment type="caution">
    <text evidence="2">The sequence shown here is derived from an EMBL/GenBank/DDBJ whole genome shotgun (WGS) entry which is preliminary data.</text>
</comment>
<dbReference type="Proteomes" id="UP000048984">
    <property type="component" value="Unassembled WGS sequence"/>
</dbReference>
<dbReference type="AlphaFoldDB" id="A0A0P6VWD8"/>
<evidence type="ECO:0000313" key="3">
    <source>
        <dbReference type="Proteomes" id="UP000048984"/>
    </source>
</evidence>
<reference evidence="2 3" key="1">
    <citation type="submission" date="2015-09" db="EMBL/GenBank/DDBJ databases">
        <authorList>
            <person name="Jackson K.R."/>
            <person name="Lunt B.L."/>
            <person name="Fisher J.N.B."/>
            <person name="Gardner A.V."/>
            <person name="Bailey M.E."/>
            <person name="Deus L.M."/>
            <person name="Earl A.S."/>
            <person name="Gibby P.D."/>
            <person name="Hartmann K.A."/>
            <person name="Liu J.E."/>
            <person name="Manci A.M."/>
            <person name="Nielsen D.A."/>
            <person name="Solomon M.B."/>
            <person name="Breakwell D.P."/>
            <person name="Burnett S.H."/>
            <person name="Grose J.H."/>
        </authorList>
    </citation>
    <scope>NUCLEOTIDE SEQUENCE [LARGE SCALE GENOMIC DNA]</scope>
    <source>
        <strain evidence="2 3">16</strain>
    </source>
</reference>
<evidence type="ECO:0000256" key="1">
    <source>
        <dbReference type="SAM" id="MobiDB-lite"/>
    </source>
</evidence>
<dbReference type="RefSeq" id="WP_054357363.1">
    <property type="nucleotide sequence ID" value="NZ_LJYW01000001.1"/>
</dbReference>
<accession>A0A0P6VWD8</accession>
<evidence type="ECO:0008006" key="4">
    <source>
        <dbReference type="Google" id="ProtNLM"/>
    </source>
</evidence>
<dbReference type="SUPFAM" id="SSF53187">
    <property type="entry name" value="Zn-dependent exopeptidases"/>
    <property type="match status" value="1"/>
</dbReference>
<feature type="region of interest" description="Disordered" evidence="1">
    <location>
        <begin position="157"/>
        <end position="192"/>
    </location>
</feature>
<dbReference type="STRING" id="665126.ABB55_02335"/>
<organism evidence="2 3">
    <name type="scientific">Prosthecodimorpha hirschii</name>
    <dbReference type="NCBI Taxonomy" id="665126"/>
    <lineage>
        <taxon>Bacteria</taxon>
        <taxon>Pseudomonadati</taxon>
        <taxon>Pseudomonadota</taxon>
        <taxon>Alphaproteobacteria</taxon>
        <taxon>Hyphomicrobiales</taxon>
        <taxon>Ancalomicrobiaceae</taxon>
        <taxon>Prosthecodimorpha</taxon>
    </lineage>
</organism>
<reference evidence="2 3" key="2">
    <citation type="submission" date="2015-10" db="EMBL/GenBank/DDBJ databases">
        <title>Draft Genome Sequence of Prosthecomicrobium hirschii ATCC 27832.</title>
        <authorList>
            <person name="Daniel J."/>
            <person name="Givan S.A."/>
            <person name="Brun Y.V."/>
            <person name="Brown P.J."/>
        </authorList>
    </citation>
    <scope>NUCLEOTIDE SEQUENCE [LARGE SCALE GENOMIC DNA]</scope>
    <source>
        <strain evidence="2 3">16</strain>
    </source>
</reference>
<proteinExistence type="predicted"/>
<name>A0A0P6VWD8_9HYPH</name>
<gene>
    <name evidence="2" type="ORF">ABB55_02335</name>
</gene>
<evidence type="ECO:0000313" key="2">
    <source>
        <dbReference type="EMBL" id="KPL51200.1"/>
    </source>
</evidence>
<dbReference type="Gene3D" id="3.40.630.10">
    <property type="entry name" value="Zn peptidases"/>
    <property type="match status" value="1"/>
</dbReference>
<keyword evidence="3" id="KW-1185">Reference proteome</keyword>
<dbReference type="EMBL" id="LJYW01000001">
    <property type="protein sequence ID" value="KPL51200.1"/>
    <property type="molecule type" value="Genomic_DNA"/>
</dbReference>
<sequence length="607" mass="65800">MPLPFRQTFARTLDRLVAEARPGETIEAWTFDDAAARRAAERQVAEAGGMARFRSAYKPLVTFFREELELSGCRGVTVRYPVHPAAPEARFRLEAYPVAAMLAPIPVRLEPLPPGEDLKYRVEIERDGGIEHHRVFAPNRIAVDHLGTECLTPTGWLRRIPAPAGGEDRDGAGANDEEDGGARDKTGDPPGARLATDYETLFAAAMAAVAGHPWPEAEPHFEELLLRVRIPAADAPLGVGHESLSLAEAMHEDLYFSILEWFGARSGRAPGDRRLKPGQIVPEVSVGAGPPGLEVALRSFAADAAEAPGRFDEADDGPPSPATIAAELDRLGGTAFHVASRAGRTVWARHVAGSDAAVMISAAQHANETTGIAGALAAARVMAPWPERHFTLCPLENPDGHALHRRLCREQPAHMHHAARYTALGDDLEYREAGPDGTGLYETAIRHEAVRRSGARLHVNLHGYPAHEWTRPLTGYIPRNFALWTIPKGFFLILRHHAGWAGAAEALLDRVTRDLAALDGLVAWIAAQRRQFEFYAGAVDVRMVNGLPCHVSADDRGVVPVTLITEYPDETIRGDAYRRGVAVQKATVLAAYRAWQAVSGTGLLPGA</sequence>